<evidence type="ECO:0000259" key="2">
    <source>
        <dbReference type="Pfam" id="PF06605"/>
    </source>
</evidence>
<comment type="caution">
    <text evidence="3">The sequence shown here is derived from an EMBL/GenBank/DDBJ whole genome shotgun (WGS) entry which is preliminary data.</text>
</comment>
<dbReference type="AlphaFoldDB" id="A0A0F9JQU7"/>
<organism evidence="3">
    <name type="scientific">marine sediment metagenome</name>
    <dbReference type="NCBI Taxonomy" id="412755"/>
    <lineage>
        <taxon>unclassified sequences</taxon>
        <taxon>metagenomes</taxon>
        <taxon>ecological metagenomes</taxon>
    </lineage>
</organism>
<gene>
    <name evidence="3" type="ORF">LCGC14_1795410</name>
</gene>
<evidence type="ECO:0000313" key="3">
    <source>
        <dbReference type="EMBL" id="KKM01338.1"/>
    </source>
</evidence>
<dbReference type="EMBL" id="LAZR01017222">
    <property type="protein sequence ID" value="KKM01338.1"/>
    <property type="molecule type" value="Genomic_DNA"/>
</dbReference>
<proteinExistence type="predicted"/>
<reference evidence="3" key="1">
    <citation type="journal article" date="2015" name="Nature">
        <title>Complex archaea that bridge the gap between prokaryotes and eukaryotes.</title>
        <authorList>
            <person name="Spang A."/>
            <person name="Saw J.H."/>
            <person name="Jorgensen S.L."/>
            <person name="Zaremba-Niedzwiedzka K."/>
            <person name="Martijn J."/>
            <person name="Lind A.E."/>
            <person name="van Eijk R."/>
            <person name="Schleper C."/>
            <person name="Guy L."/>
            <person name="Ettema T.J."/>
        </authorList>
    </citation>
    <scope>NUCLEOTIDE SEQUENCE</scope>
</reference>
<feature type="non-terminal residue" evidence="3">
    <location>
        <position position="525"/>
    </location>
</feature>
<accession>A0A0F9JQU7</accession>
<name>A0A0F9JQU7_9ZZZZ</name>
<protein>
    <recommendedName>
        <fullName evidence="2">Tail spike domain-containing protein</fullName>
    </recommendedName>
</protein>
<dbReference type="InterPro" id="IPR010572">
    <property type="entry name" value="Tail_dom"/>
</dbReference>
<evidence type="ECO:0000256" key="1">
    <source>
        <dbReference type="SAM" id="MobiDB-lite"/>
    </source>
</evidence>
<feature type="domain" description="Tail spike" evidence="2">
    <location>
        <begin position="305"/>
        <end position="472"/>
    </location>
</feature>
<feature type="region of interest" description="Disordered" evidence="1">
    <location>
        <begin position="52"/>
        <end position="76"/>
    </location>
</feature>
<sequence>MSSARWGDFHWAIGAADDNRPLTGTTVSWSDEKPDTVDKYYNRKYWERDRGGTYEGDASDNDADGTLTTLPQTAPGGSVVTETIDSERTLIYSMEVRNANNILVNTFTQWFKGKLKLEVDKAEVLTFSVIGTDSIVSDLVRTNRIWVRDRWGFLVGSYIIQKTKKRRVRASDAIFVDVVAKSAIVQMAREPILSYSTPKVITSMRDLDIVTPEGFDWPRVWVPTAYSVWTILQELFADQNQIPAIKIGHISPQIAQYETEFTAEDTTLLAAVKSLQNLLPKAIAGTFYVDANSRFNWRTRIGRWGETIEVGKGLQGIESETSFEDMATRLFMYGDGADHNSRVKLTDRGANQDNEYIDSDTVGTYGIITHLKTDNRIKYPATLLRVAQRVLEEIDEPVVTVSIDAIDLAKADTAGFDDINDLYVGSKYTVSDSSQGISVLVTVVSITHDLTNPLPVKITLKNRRTDISDIIERIIESMNPPVDVNDDGTLYPTIPRIVYGDETDPTSSRYLPNMEFKDGDWKYGP</sequence>
<dbReference type="Pfam" id="PF06605">
    <property type="entry name" value="Prophage_tail"/>
    <property type="match status" value="1"/>
</dbReference>